<organism evidence="14 15">
    <name type="scientific">Acyrthosiphon pisum</name>
    <name type="common">Pea aphid</name>
    <dbReference type="NCBI Taxonomy" id="7029"/>
    <lineage>
        <taxon>Eukaryota</taxon>
        <taxon>Metazoa</taxon>
        <taxon>Ecdysozoa</taxon>
        <taxon>Arthropoda</taxon>
        <taxon>Hexapoda</taxon>
        <taxon>Insecta</taxon>
        <taxon>Pterygota</taxon>
        <taxon>Neoptera</taxon>
        <taxon>Paraneoptera</taxon>
        <taxon>Hemiptera</taxon>
        <taxon>Sternorrhyncha</taxon>
        <taxon>Aphidomorpha</taxon>
        <taxon>Aphidoidea</taxon>
        <taxon>Aphididae</taxon>
        <taxon>Macrosiphini</taxon>
        <taxon>Acyrthosiphon</taxon>
    </lineage>
</organism>
<evidence type="ECO:0000259" key="12">
    <source>
        <dbReference type="PROSITE" id="PS50089"/>
    </source>
</evidence>
<feature type="compositionally biased region" description="Low complexity" evidence="11">
    <location>
        <begin position="121"/>
        <end position="136"/>
    </location>
</feature>
<reference evidence="15" key="1">
    <citation type="submission" date="2010-06" db="EMBL/GenBank/DDBJ databases">
        <authorList>
            <person name="Jiang H."/>
            <person name="Abraham K."/>
            <person name="Ali S."/>
            <person name="Alsbrooks S.L."/>
            <person name="Anim B.N."/>
            <person name="Anosike U.S."/>
            <person name="Attaway T."/>
            <person name="Bandaranaike D.P."/>
            <person name="Battles P.K."/>
            <person name="Bell S.N."/>
            <person name="Bell A.V."/>
            <person name="Beltran B."/>
            <person name="Bickham C."/>
            <person name="Bustamante Y."/>
            <person name="Caleb T."/>
            <person name="Canada A."/>
            <person name="Cardenas V."/>
            <person name="Carter K."/>
            <person name="Chacko J."/>
            <person name="Chandrabose M.N."/>
            <person name="Chavez D."/>
            <person name="Chavez A."/>
            <person name="Chen L."/>
            <person name="Chu H.-S."/>
            <person name="Claassen K.J."/>
            <person name="Cockrell R."/>
            <person name="Collins M."/>
            <person name="Cooper J.A."/>
            <person name="Cree A."/>
            <person name="Curry S.M."/>
            <person name="Da Y."/>
            <person name="Dao M.D."/>
            <person name="Das B."/>
            <person name="Davila M.-L."/>
            <person name="Davy-Carroll L."/>
            <person name="Denson S."/>
            <person name="Dinh H."/>
            <person name="Ebong V.E."/>
            <person name="Edwards J.R."/>
            <person name="Egan A."/>
            <person name="El-Daye J."/>
            <person name="Escobedo L."/>
            <person name="Fernandez S."/>
            <person name="Fernando P.R."/>
            <person name="Flagg N."/>
            <person name="Forbes L.D."/>
            <person name="Fowler R.G."/>
            <person name="Fu Q."/>
            <person name="Gabisi R.A."/>
            <person name="Ganer J."/>
            <person name="Garbino Pronczuk A."/>
            <person name="Garcia R.M."/>
            <person name="Garner T."/>
            <person name="Garrett T.E."/>
            <person name="Gonzalez D.A."/>
            <person name="Hamid H."/>
            <person name="Hawkins E.S."/>
            <person name="Hirani K."/>
            <person name="Hogues M.E."/>
            <person name="Hollins B."/>
            <person name="Hsiao C.-H."/>
            <person name="Jabil R."/>
            <person name="James M.L."/>
            <person name="Jhangiani S.N."/>
            <person name="Johnson B."/>
            <person name="Johnson Q."/>
            <person name="Joshi V."/>
            <person name="Kalu J.B."/>
            <person name="Kam C."/>
            <person name="Kashfia A."/>
            <person name="Keebler J."/>
            <person name="Kisamo H."/>
            <person name="Kovar C.L."/>
            <person name="Lago L.A."/>
            <person name="Lai C.-Y."/>
            <person name="Laidlaw J."/>
            <person name="Lara F."/>
            <person name="Le T.-K."/>
            <person name="Lee S.L."/>
            <person name="Legall F.H."/>
            <person name="Lemon S.J."/>
            <person name="Lewis L.R."/>
            <person name="Li B."/>
            <person name="Liu Y."/>
            <person name="Liu Y.-S."/>
            <person name="Lopez J."/>
            <person name="Lozado R.J."/>
            <person name="Lu J."/>
            <person name="Madu R.C."/>
            <person name="Maheshwari M."/>
            <person name="Maheshwari R."/>
            <person name="Malloy K."/>
            <person name="Martinez E."/>
            <person name="Mathew T."/>
            <person name="Mercado I.C."/>
            <person name="Mercado C."/>
            <person name="Meyer B."/>
            <person name="Montgomery K."/>
            <person name="Morgan M.B."/>
            <person name="Munidasa M."/>
            <person name="Nazareth L.V."/>
            <person name="Nelson J."/>
            <person name="Ng B.M."/>
            <person name="Nguyen N.B."/>
            <person name="Nguyen P.Q."/>
            <person name="Nguyen T."/>
            <person name="Obregon M."/>
            <person name="Okwuonu G.O."/>
            <person name="Onwere C.G."/>
            <person name="Orozco G."/>
            <person name="Parra A."/>
            <person name="Patel S."/>
            <person name="Patil S."/>
            <person name="Perez A."/>
            <person name="Perez Y."/>
            <person name="Pham C."/>
            <person name="Primus E.L."/>
            <person name="Pu L.-L."/>
            <person name="Puazo M."/>
            <person name="Qin X."/>
            <person name="Quiroz J.B."/>
            <person name="Reese J."/>
            <person name="Richards S."/>
            <person name="Rives C.M."/>
            <person name="Robberts R."/>
            <person name="Ruiz S.J."/>
            <person name="Ruiz M.J."/>
            <person name="Santibanez J."/>
            <person name="Schneider B.W."/>
            <person name="Sisson I."/>
            <person name="Smith M."/>
            <person name="Sodergren E."/>
            <person name="Song X.-Z."/>
            <person name="Song B.B."/>
            <person name="Summersgill H."/>
            <person name="Thelus R."/>
            <person name="Thornton R.D."/>
            <person name="Trejos Z.Y."/>
            <person name="Usmani K."/>
            <person name="Vattathil S."/>
            <person name="Villasana D."/>
            <person name="Walker D.L."/>
            <person name="Wang S."/>
            <person name="Wang K."/>
            <person name="White C.S."/>
            <person name="Williams A.C."/>
            <person name="Williamson J."/>
            <person name="Wilson K."/>
            <person name="Woghiren I.O."/>
            <person name="Woodworth J.R."/>
            <person name="Worley K.C."/>
            <person name="Wright R.A."/>
            <person name="Wu W."/>
            <person name="Young L."/>
            <person name="Zhang L."/>
            <person name="Zhang J."/>
            <person name="Zhu Y."/>
            <person name="Muzny D.M."/>
            <person name="Weinstock G."/>
            <person name="Gibbs R.A."/>
        </authorList>
    </citation>
    <scope>NUCLEOTIDE SEQUENCE [LARGE SCALE GENOMIC DNA]</scope>
    <source>
        <strain evidence="15">LSR1</strain>
    </source>
</reference>
<keyword evidence="9" id="KW-0862">Zinc</keyword>
<dbReference type="InterPro" id="IPR049548">
    <property type="entry name" value="Sina-like_RING"/>
</dbReference>
<dbReference type="GO" id="GO:0031624">
    <property type="term" value="F:ubiquitin conjugating enzyme binding"/>
    <property type="evidence" value="ECO:0007669"/>
    <property type="project" value="TreeGrafter"/>
</dbReference>
<dbReference type="EnsemblMetazoa" id="XM_029491071.1">
    <property type="protein sequence ID" value="XP_029346931.1"/>
    <property type="gene ID" value="LOC100164664"/>
</dbReference>
<feature type="compositionally biased region" description="Polar residues" evidence="11">
    <location>
        <begin position="285"/>
        <end position="295"/>
    </location>
</feature>
<keyword evidence="6" id="KW-0479">Metal-binding</keyword>
<feature type="compositionally biased region" description="Basic and acidic residues" evidence="11">
    <location>
        <begin position="274"/>
        <end position="284"/>
    </location>
</feature>
<dbReference type="GO" id="GO:0043161">
    <property type="term" value="P:proteasome-mediated ubiquitin-dependent protein catabolic process"/>
    <property type="evidence" value="ECO:0007669"/>
    <property type="project" value="TreeGrafter"/>
</dbReference>
<evidence type="ECO:0000256" key="7">
    <source>
        <dbReference type="ARBA" id="ARBA00022771"/>
    </source>
</evidence>
<dbReference type="GO" id="GO:0008270">
    <property type="term" value="F:zinc ion binding"/>
    <property type="evidence" value="ECO:0007669"/>
    <property type="project" value="UniProtKB-KW"/>
</dbReference>
<dbReference type="InterPro" id="IPR013083">
    <property type="entry name" value="Znf_RING/FYVE/PHD"/>
</dbReference>
<feature type="region of interest" description="Disordered" evidence="11">
    <location>
        <begin position="181"/>
        <end position="215"/>
    </location>
</feature>
<feature type="domain" description="RING-type" evidence="12">
    <location>
        <begin position="491"/>
        <end position="526"/>
    </location>
</feature>
<evidence type="ECO:0000256" key="8">
    <source>
        <dbReference type="ARBA" id="ARBA00022786"/>
    </source>
</evidence>
<dbReference type="EnsemblMetazoa" id="XM_029491072.1">
    <property type="protein sequence ID" value="XP_029346932.1"/>
    <property type="gene ID" value="LOC100164664"/>
</dbReference>
<feature type="compositionally biased region" description="Low complexity" evidence="11">
    <location>
        <begin position="203"/>
        <end position="212"/>
    </location>
</feature>
<evidence type="ECO:0000256" key="6">
    <source>
        <dbReference type="ARBA" id="ARBA00022723"/>
    </source>
</evidence>
<dbReference type="SUPFAM" id="SSF49599">
    <property type="entry name" value="TRAF domain-like"/>
    <property type="match status" value="1"/>
</dbReference>
<evidence type="ECO:0000259" key="13">
    <source>
        <dbReference type="PROSITE" id="PS51081"/>
    </source>
</evidence>
<dbReference type="PANTHER" id="PTHR45877">
    <property type="entry name" value="E3 UBIQUITIN-PROTEIN LIGASE SIAH2"/>
    <property type="match status" value="1"/>
</dbReference>
<evidence type="ECO:0000256" key="3">
    <source>
        <dbReference type="ARBA" id="ARBA00009119"/>
    </source>
</evidence>
<protein>
    <recommendedName>
        <fullName evidence="4">RING-type E3 ubiquitin transferase</fullName>
        <ecNumber evidence="4">2.3.2.27</ecNumber>
    </recommendedName>
</protein>
<feature type="compositionally biased region" description="Pro residues" evidence="11">
    <location>
        <begin position="326"/>
        <end position="338"/>
    </location>
</feature>
<sequence length="738" mass="84499">MKMSANENESVDIRLYGNRRSNLLLQIDLEEFNRMERPSRVFSSRHHLSIPPVLTDTNNMEQNEQYRRSRDHSSYFENLSSSTRIGGSTANGDAARNRSPFVRFTITDPETQQITAAGQIPLNNTPPNTQTSNSLTSNTELADVSINEESDDEPLNLNYWINNVDPRPNYYSSMPQFSIHQLRNPRSGRRSRRFTDHPYFIRNNLDNNPPNNRTIHRRVRFSSTNRGYNDHPPDRSQTPEQELPEVLEHIMEPDNQYDEVYHGQESISSVSSHNDADSGDDRGSSHFSASENHNTNADEENRDGTLDVSSETPRTRVVPFIMSPTPFSPPPESPPDTPEIPATSINDPILDMSSRTLLIMNNVNSRNSLYNHNGTLVPLTDYLTDPSQFRRVVHSGTLNNDNGSVNSTIDVGLNNTENETVDNSVIIDQIVNHINEDNSETISRIPHPTLTCAMLSNNQSRATEETAPVRVEEHPETYVDLNDQLTRLFECPVCFEHIVPPIFQCLLGHLICNKCVLMCENCPTCRNPFNSKRNLYMEKVGYLVKFPCRNALTGCKQQMFVGQKEVHEQECCYRHYQCFFTNCAWKGYYPELHNHMINNHNNYILTGSEQSLDIMLPNNNQTCKWFLLSHCEYFAVIAHSSMPPRRVKIQVNFIGPAVKAKQFKFSIQLTQHKDRNDMAQKLVYERSTLPYSEIYEMSNNNGLKKDIFSLPGEVLEPFIKNRRRRLPIVLKVGPVSSL</sequence>
<reference evidence="14" key="2">
    <citation type="submission" date="2022-06" db="UniProtKB">
        <authorList>
            <consortium name="EnsemblMetazoa"/>
        </authorList>
    </citation>
    <scope>IDENTIFICATION</scope>
</reference>
<evidence type="ECO:0000256" key="9">
    <source>
        <dbReference type="ARBA" id="ARBA00022833"/>
    </source>
</evidence>
<dbReference type="Gene3D" id="3.30.40.10">
    <property type="entry name" value="Zinc/RING finger domain, C3HC4 (zinc finger)"/>
    <property type="match status" value="2"/>
</dbReference>
<feature type="compositionally biased region" description="Basic and acidic residues" evidence="11">
    <location>
        <begin position="64"/>
        <end position="74"/>
    </location>
</feature>
<evidence type="ECO:0000256" key="1">
    <source>
        <dbReference type="ARBA" id="ARBA00000900"/>
    </source>
</evidence>
<dbReference type="AlphaFoldDB" id="A0A8R2JU41"/>
<keyword evidence="15" id="KW-1185">Reference proteome</keyword>
<dbReference type="SUPFAM" id="SSF57850">
    <property type="entry name" value="RING/U-box"/>
    <property type="match status" value="1"/>
</dbReference>
<keyword evidence="7 10" id="KW-0863">Zinc-finger</keyword>
<evidence type="ECO:0000256" key="4">
    <source>
        <dbReference type="ARBA" id="ARBA00012483"/>
    </source>
</evidence>
<evidence type="ECO:0000256" key="2">
    <source>
        <dbReference type="ARBA" id="ARBA00004906"/>
    </source>
</evidence>
<accession>A0A8R2JU41</accession>
<comment type="pathway">
    <text evidence="2">Protein modification; protein ubiquitination.</text>
</comment>
<dbReference type="GO" id="GO:0005737">
    <property type="term" value="C:cytoplasm"/>
    <property type="evidence" value="ECO:0007669"/>
    <property type="project" value="TreeGrafter"/>
</dbReference>
<evidence type="ECO:0000313" key="15">
    <source>
        <dbReference type="Proteomes" id="UP000007819"/>
    </source>
</evidence>
<keyword evidence="5" id="KW-0808">Transferase</keyword>
<feature type="domain" description="SIAH-type" evidence="13">
    <location>
        <begin position="543"/>
        <end position="601"/>
    </location>
</feature>
<dbReference type="Proteomes" id="UP000007819">
    <property type="component" value="Chromosome A3"/>
</dbReference>
<keyword evidence="8" id="KW-0833">Ubl conjugation pathway</keyword>
<evidence type="ECO:0000256" key="10">
    <source>
        <dbReference type="PROSITE-ProRule" id="PRU00455"/>
    </source>
</evidence>
<dbReference type="OrthoDB" id="6631206at2759"/>
<evidence type="ECO:0000256" key="5">
    <source>
        <dbReference type="ARBA" id="ARBA00022679"/>
    </source>
</evidence>
<dbReference type="Pfam" id="PF21361">
    <property type="entry name" value="Sina_ZnF"/>
    <property type="match status" value="1"/>
</dbReference>
<dbReference type="PROSITE" id="PS51081">
    <property type="entry name" value="ZF_SIAH"/>
    <property type="match status" value="1"/>
</dbReference>
<dbReference type="InterPro" id="IPR001841">
    <property type="entry name" value="Znf_RING"/>
</dbReference>
<dbReference type="InterPro" id="IPR004162">
    <property type="entry name" value="SINA-like_animal"/>
</dbReference>
<feature type="region of interest" description="Disordered" evidence="11">
    <location>
        <begin position="261"/>
        <end position="338"/>
    </location>
</feature>
<comment type="similarity">
    <text evidence="3">Belongs to the SINA (Seven in absentia) family.</text>
</comment>
<dbReference type="GO" id="GO:0061630">
    <property type="term" value="F:ubiquitin protein ligase activity"/>
    <property type="evidence" value="ECO:0007669"/>
    <property type="project" value="UniProtKB-EC"/>
</dbReference>
<comment type="catalytic activity">
    <reaction evidence="1">
        <text>S-ubiquitinyl-[E2 ubiquitin-conjugating enzyme]-L-cysteine + [acceptor protein]-L-lysine = [E2 ubiquitin-conjugating enzyme]-L-cysteine + N(6)-ubiquitinyl-[acceptor protein]-L-lysine.</text>
        <dbReference type="EC" id="2.3.2.27"/>
    </reaction>
</comment>
<evidence type="ECO:0000256" key="11">
    <source>
        <dbReference type="SAM" id="MobiDB-lite"/>
    </source>
</evidence>
<feature type="region of interest" description="Disordered" evidence="11">
    <location>
        <begin position="52"/>
        <end position="74"/>
    </location>
</feature>
<evidence type="ECO:0000313" key="14">
    <source>
        <dbReference type="EnsemblMetazoa" id="XP_029346931.1"/>
    </source>
</evidence>
<name>A0A8R2JU41_ACYPI</name>
<dbReference type="EC" id="2.3.2.27" evidence="4"/>
<dbReference type="PANTHER" id="PTHR45877:SF2">
    <property type="entry name" value="E3 UBIQUITIN-PROTEIN LIGASE SINA-RELATED"/>
    <property type="match status" value="1"/>
</dbReference>
<dbReference type="PROSITE" id="PS50089">
    <property type="entry name" value="ZF_RING_2"/>
    <property type="match status" value="1"/>
</dbReference>
<feature type="region of interest" description="Disordered" evidence="11">
    <location>
        <begin position="117"/>
        <end position="136"/>
    </location>
</feature>
<proteinExistence type="inferred from homology"/>
<dbReference type="Pfam" id="PF21362">
    <property type="entry name" value="Sina_RING"/>
    <property type="match status" value="1"/>
</dbReference>
<dbReference type="InterPro" id="IPR013010">
    <property type="entry name" value="Znf_SIAH"/>
</dbReference>